<organism evidence="1 2">
    <name type="scientific">Acidithiobacillus ferrianus</name>
    <dbReference type="NCBI Taxonomy" id="2678518"/>
    <lineage>
        <taxon>Bacteria</taxon>
        <taxon>Pseudomonadati</taxon>
        <taxon>Pseudomonadota</taxon>
        <taxon>Acidithiobacillia</taxon>
        <taxon>Acidithiobacillales</taxon>
        <taxon>Acidithiobacillaceae</taxon>
        <taxon>Acidithiobacillus</taxon>
    </lineage>
</organism>
<dbReference type="Proteomes" id="UP000470022">
    <property type="component" value="Chromosome"/>
</dbReference>
<keyword evidence="1" id="KW-0808">Transferase</keyword>
<protein>
    <submittedName>
        <fullName evidence="1">N-6 DNA methylase</fullName>
    </submittedName>
</protein>
<name>A0ACD5HAG6_9PROT</name>
<accession>A0ACD5HAG6</accession>
<evidence type="ECO:0000313" key="2">
    <source>
        <dbReference type="Proteomes" id="UP000470022"/>
    </source>
</evidence>
<keyword evidence="1" id="KW-0489">Methyltransferase</keyword>
<proteinExistence type="predicted"/>
<evidence type="ECO:0000313" key="1">
    <source>
        <dbReference type="EMBL" id="XRI70593.1"/>
    </source>
</evidence>
<gene>
    <name evidence="1" type="ORF">GL267_006800</name>
</gene>
<keyword evidence="2" id="KW-1185">Reference proteome</keyword>
<sequence length="77" mass="8934">MSDEDIQKIADTYHNWRGDGDGEYADVPGFCKAASLDEIRKNGYVLTPSKATIWCFPYEAMSIFQYHKYYIDYHGIL</sequence>
<dbReference type="EMBL" id="CP127523">
    <property type="protein sequence ID" value="XRI70593.1"/>
    <property type="molecule type" value="Genomic_DNA"/>
</dbReference>
<reference evidence="1" key="1">
    <citation type="submission" date="2023-06" db="EMBL/GenBank/DDBJ databases">
        <title>Complete and circular genome of Acidithiobacillus ferrianus DSM 107098.</title>
        <authorList>
            <person name="Norris P.R."/>
            <person name="Falagan C."/>
            <person name="Moya-Beltran A."/>
            <person name="Castro M."/>
            <person name="Quatrini R."/>
            <person name="Johnson D.B."/>
        </authorList>
    </citation>
    <scope>NUCLEOTIDE SEQUENCE</scope>
    <source>
        <strain evidence="1">MG</strain>
    </source>
</reference>